<feature type="region of interest" description="Disordered" evidence="6">
    <location>
        <begin position="390"/>
        <end position="413"/>
    </location>
</feature>
<dbReference type="Gene3D" id="3.20.20.70">
    <property type="entry name" value="Aldolase class I"/>
    <property type="match status" value="1"/>
</dbReference>
<evidence type="ECO:0000313" key="9">
    <source>
        <dbReference type="Proteomes" id="UP000652760"/>
    </source>
</evidence>
<gene>
    <name evidence="8" type="ORF">JHL17_32900</name>
</gene>
<comment type="cofactor">
    <cofactor evidence="1">
        <name>FMN</name>
        <dbReference type="ChEBI" id="CHEBI:58210"/>
    </cofactor>
</comment>
<dbReference type="PANTHER" id="PTHR10578">
    <property type="entry name" value="S -2-HYDROXY-ACID OXIDASE-RELATED"/>
    <property type="match status" value="1"/>
</dbReference>
<dbReference type="CDD" id="cd02809">
    <property type="entry name" value="alpha_hydroxyacid_oxid_FMN"/>
    <property type="match status" value="1"/>
</dbReference>
<sequence length="413" mass="44340">MRPPEPLITCIEDLRVLAQRRVPRMFYDYVDCGSWTEGTYRANSADLAAIRFRQRIGLSIAGRSTATSLLGETVTMPVALAPTGLTGMQHADGEILAARAAERFGVPFTLSTVSICSIEDVAAATRKPFWFQLYVMRDRDFVARLIDRAKAARCSALVLTLDLQIQGQRHKDLKNGLSTPPKPTLRNLMNLATKPRWCLGMLNTRRRSFGNIVGHVSGVSDVGSLAAWVGQQFDQTLSWEDVRWIRKKWDGKLIVKGVLDPGDAVLAVENGADAIVVSNHGGRQLDGAPSSIAMLPSIAEAVGRRTEVLFDSGIRSGQDILKAVALGADGVMVGRAFLYGLGALGEAGVTRCLEILHRELDLTMGLCGVTSIGAADRTILLDGGPAGGRADGPWPAARPVPPALRPETAIPAA</sequence>
<dbReference type="NCBIfam" id="NF008398">
    <property type="entry name" value="PRK11197.1"/>
    <property type="match status" value="1"/>
</dbReference>
<dbReference type="PANTHER" id="PTHR10578:SF107">
    <property type="entry name" value="2-HYDROXYACID OXIDASE 1"/>
    <property type="match status" value="1"/>
</dbReference>
<dbReference type="InterPro" id="IPR012133">
    <property type="entry name" value="Alpha-hydoxy_acid_DH_FMN"/>
</dbReference>
<accession>A0ABS1FFJ9</accession>
<evidence type="ECO:0000256" key="4">
    <source>
        <dbReference type="ARBA" id="ARBA00023002"/>
    </source>
</evidence>
<dbReference type="InterPro" id="IPR000262">
    <property type="entry name" value="FMN-dep_DH"/>
</dbReference>
<organism evidence="8 9">
    <name type="scientific">Azospirillum endophyticum</name>
    <dbReference type="NCBI Taxonomy" id="2800326"/>
    <lineage>
        <taxon>Bacteria</taxon>
        <taxon>Pseudomonadati</taxon>
        <taxon>Pseudomonadota</taxon>
        <taxon>Alphaproteobacteria</taxon>
        <taxon>Rhodospirillales</taxon>
        <taxon>Azospirillaceae</taxon>
        <taxon>Azospirillum</taxon>
    </lineage>
</organism>
<evidence type="ECO:0000256" key="3">
    <source>
        <dbReference type="ARBA" id="ARBA00022643"/>
    </source>
</evidence>
<evidence type="ECO:0000313" key="8">
    <source>
        <dbReference type="EMBL" id="MBK1842206.1"/>
    </source>
</evidence>
<keyword evidence="9" id="KW-1185">Reference proteome</keyword>
<dbReference type="InterPro" id="IPR013785">
    <property type="entry name" value="Aldolase_TIM"/>
</dbReference>
<dbReference type="PROSITE" id="PS00557">
    <property type="entry name" value="FMN_HYDROXY_ACID_DH_1"/>
    <property type="match status" value="1"/>
</dbReference>
<proteinExistence type="inferred from homology"/>
<protein>
    <submittedName>
        <fullName evidence="8">Alpha-hydroxy-acid oxidizing protein</fullName>
    </submittedName>
</protein>
<dbReference type="RefSeq" id="WP_200198870.1">
    <property type="nucleotide sequence ID" value="NZ_JAENHM010000084.1"/>
</dbReference>
<comment type="caution">
    <text evidence="8">The sequence shown here is derived from an EMBL/GenBank/DDBJ whole genome shotgun (WGS) entry which is preliminary data.</text>
</comment>
<keyword evidence="2" id="KW-0285">Flavoprotein</keyword>
<dbReference type="InterPro" id="IPR008259">
    <property type="entry name" value="FMN_hydac_DH_AS"/>
</dbReference>
<evidence type="ECO:0000256" key="1">
    <source>
        <dbReference type="ARBA" id="ARBA00001917"/>
    </source>
</evidence>
<keyword evidence="4" id="KW-0560">Oxidoreductase</keyword>
<reference evidence="9" key="1">
    <citation type="submission" date="2021-01" db="EMBL/GenBank/DDBJ databases">
        <title>Genome public.</title>
        <authorList>
            <person name="Liu C."/>
            <person name="Sun Q."/>
        </authorList>
    </citation>
    <scope>NUCLEOTIDE SEQUENCE [LARGE SCALE GENOMIC DNA]</scope>
    <source>
        <strain evidence="9">YIM B02556</strain>
    </source>
</reference>
<evidence type="ECO:0000259" key="7">
    <source>
        <dbReference type="PROSITE" id="PS51349"/>
    </source>
</evidence>
<dbReference type="PIRSF" id="PIRSF000138">
    <property type="entry name" value="Al-hdrx_acd_dh"/>
    <property type="match status" value="1"/>
</dbReference>
<evidence type="ECO:0000256" key="6">
    <source>
        <dbReference type="SAM" id="MobiDB-lite"/>
    </source>
</evidence>
<dbReference type="PROSITE" id="PS51349">
    <property type="entry name" value="FMN_HYDROXY_ACID_DH_2"/>
    <property type="match status" value="1"/>
</dbReference>
<comment type="similarity">
    <text evidence="5">Belongs to the FMN-dependent alpha-hydroxy acid dehydrogenase family.</text>
</comment>
<dbReference type="EMBL" id="JAENHM010000084">
    <property type="protein sequence ID" value="MBK1842206.1"/>
    <property type="molecule type" value="Genomic_DNA"/>
</dbReference>
<dbReference type="SUPFAM" id="SSF51395">
    <property type="entry name" value="FMN-linked oxidoreductases"/>
    <property type="match status" value="1"/>
</dbReference>
<evidence type="ECO:0000256" key="5">
    <source>
        <dbReference type="ARBA" id="ARBA00024042"/>
    </source>
</evidence>
<dbReference type="Pfam" id="PF01070">
    <property type="entry name" value="FMN_dh"/>
    <property type="match status" value="1"/>
</dbReference>
<keyword evidence="3" id="KW-0288">FMN</keyword>
<feature type="domain" description="FMN hydroxy acid dehydrogenase" evidence="7">
    <location>
        <begin position="3"/>
        <end position="385"/>
    </location>
</feature>
<dbReference type="InterPro" id="IPR037396">
    <property type="entry name" value="FMN_HAD"/>
</dbReference>
<evidence type="ECO:0000256" key="2">
    <source>
        <dbReference type="ARBA" id="ARBA00022630"/>
    </source>
</evidence>
<dbReference type="Proteomes" id="UP000652760">
    <property type="component" value="Unassembled WGS sequence"/>
</dbReference>
<name>A0ABS1FFJ9_9PROT</name>